<reference evidence="2 4" key="2">
    <citation type="submission" date="2019-03" db="EMBL/GenBank/DDBJ databases">
        <authorList>
            <person name="He R.-H."/>
        </authorList>
    </citation>
    <scope>NUCLEOTIDE SEQUENCE [LARGE SCALE GENOMIC DNA]</scope>
    <source>
        <strain evidence="2 4">DSM 19624</strain>
    </source>
</reference>
<protein>
    <recommendedName>
        <fullName evidence="5">Lipoprotein</fullName>
    </recommendedName>
</protein>
<name>A0A497Y573_9SPHI</name>
<sequence length="158" mass="17166">MSVKQNLFALSILLTGLYSCTQSKQDSSASNQAAADSTETSIKGCYLHTVNKDTFQLAITAVNKNDIEGSIIYNFSEKDDSKGTFIGHFDGKILKGDYTFQSEGSTSVREVIFKKTQTGFVEGTGEVKVVDNKAVFSKPDSISYENGIAFTKSETCLP</sequence>
<dbReference type="Proteomes" id="UP000297429">
    <property type="component" value="Unassembled WGS sequence"/>
</dbReference>
<dbReference type="EMBL" id="SOPX01000001">
    <property type="protein sequence ID" value="TFB33457.1"/>
    <property type="molecule type" value="Genomic_DNA"/>
</dbReference>
<dbReference type="Proteomes" id="UP000273898">
    <property type="component" value="Unassembled WGS sequence"/>
</dbReference>
<evidence type="ECO:0000313" key="2">
    <source>
        <dbReference type="EMBL" id="TFB33457.1"/>
    </source>
</evidence>
<evidence type="ECO:0008006" key="5">
    <source>
        <dbReference type="Google" id="ProtNLM"/>
    </source>
</evidence>
<evidence type="ECO:0000313" key="1">
    <source>
        <dbReference type="EMBL" id="RLJ77320.1"/>
    </source>
</evidence>
<evidence type="ECO:0000313" key="4">
    <source>
        <dbReference type="Proteomes" id="UP000297429"/>
    </source>
</evidence>
<dbReference type="AlphaFoldDB" id="A0A497Y573"/>
<proteinExistence type="predicted"/>
<gene>
    <name evidence="1" type="ORF">BCL90_2405</name>
    <name evidence="2" type="ORF">E3V97_05265</name>
</gene>
<comment type="caution">
    <text evidence="1">The sequence shown here is derived from an EMBL/GenBank/DDBJ whole genome shotgun (WGS) entry which is preliminary data.</text>
</comment>
<reference evidence="1 3" key="1">
    <citation type="submission" date="2018-10" db="EMBL/GenBank/DDBJ databases">
        <title>Genomic Encyclopedia of Archaeal and Bacterial Type Strains, Phase II (KMG-II): from individual species to whole genera.</title>
        <authorList>
            <person name="Goeker M."/>
        </authorList>
    </citation>
    <scope>NUCLEOTIDE SEQUENCE [LARGE SCALE GENOMIC DNA]</scope>
    <source>
        <strain evidence="1 3">DSM 19624</strain>
    </source>
</reference>
<dbReference type="RefSeq" id="WP_121284079.1">
    <property type="nucleotide sequence ID" value="NZ_RCCK01000011.1"/>
</dbReference>
<organism evidence="1 3">
    <name type="scientific">Pedobacter alluvionis</name>
    <dbReference type="NCBI Taxonomy" id="475253"/>
    <lineage>
        <taxon>Bacteria</taxon>
        <taxon>Pseudomonadati</taxon>
        <taxon>Bacteroidota</taxon>
        <taxon>Sphingobacteriia</taxon>
        <taxon>Sphingobacteriales</taxon>
        <taxon>Sphingobacteriaceae</taxon>
        <taxon>Pedobacter</taxon>
    </lineage>
</organism>
<dbReference type="PROSITE" id="PS51257">
    <property type="entry name" value="PROKAR_LIPOPROTEIN"/>
    <property type="match status" value="1"/>
</dbReference>
<accession>A0A497Y573</accession>
<dbReference type="EMBL" id="RCCK01000011">
    <property type="protein sequence ID" value="RLJ77320.1"/>
    <property type="molecule type" value="Genomic_DNA"/>
</dbReference>
<evidence type="ECO:0000313" key="3">
    <source>
        <dbReference type="Proteomes" id="UP000273898"/>
    </source>
</evidence>
<keyword evidence="4" id="KW-1185">Reference proteome</keyword>
<dbReference type="OrthoDB" id="794403at2"/>